<evidence type="ECO:0000313" key="8">
    <source>
        <dbReference type="Proteomes" id="UP000275078"/>
    </source>
</evidence>
<accession>A0A3N4IHK0</accession>
<organism evidence="7 8">
    <name type="scientific">Ascobolus immersus RN42</name>
    <dbReference type="NCBI Taxonomy" id="1160509"/>
    <lineage>
        <taxon>Eukaryota</taxon>
        <taxon>Fungi</taxon>
        <taxon>Dikarya</taxon>
        <taxon>Ascomycota</taxon>
        <taxon>Pezizomycotina</taxon>
        <taxon>Pezizomycetes</taxon>
        <taxon>Pezizales</taxon>
        <taxon>Ascobolaceae</taxon>
        <taxon>Ascobolus</taxon>
    </lineage>
</organism>
<dbReference type="PANTHER" id="PTHR47254:SF1">
    <property type="entry name" value="CELL WALL MANNOPROTEIN CIS3-RELATED"/>
    <property type="match status" value="1"/>
</dbReference>
<keyword evidence="3" id="KW-0964">Secreted</keyword>
<dbReference type="OrthoDB" id="5415592at2759"/>
<feature type="non-terminal residue" evidence="7">
    <location>
        <position position="1"/>
    </location>
</feature>
<dbReference type="Pfam" id="PF22799">
    <property type="entry name" value="PIR1-like_C"/>
    <property type="match status" value="1"/>
</dbReference>
<protein>
    <recommendedName>
        <fullName evidence="6">Cell wall mannoprotein PIR1-like C-terminal domain-containing protein</fullName>
    </recommendedName>
</protein>
<comment type="subcellular location">
    <subcellularLocation>
        <location evidence="1">Secreted</location>
        <location evidence="1">Cell wall</location>
    </subcellularLocation>
</comment>
<keyword evidence="2" id="KW-0134">Cell wall</keyword>
<evidence type="ECO:0000313" key="7">
    <source>
        <dbReference type="EMBL" id="RPA85106.1"/>
    </source>
</evidence>
<dbReference type="STRING" id="1160509.A0A3N4IHK0"/>
<evidence type="ECO:0000256" key="3">
    <source>
        <dbReference type="ARBA" id="ARBA00022525"/>
    </source>
</evidence>
<proteinExistence type="inferred from homology"/>
<reference evidence="7 8" key="1">
    <citation type="journal article" date="2018" name="Nat. Ecol. Evol.">
        <title>Pezizomycetes genomes reveal the molecular basis of ectomycorrhizal truffle lifestyle.</title>
        <authorList>
            <person name="Murat C."/>
            <person name="Payen T."/>
            <person name="Noel B."/>
            <person name="Kuo A."/>
            <person name="Morin E."/>
            <person name="Chen J."/>
            <person name="Kohler A."/>
            <person name="Krizsan K."/>
            <person name="Balestrini R."/>
            <person name="Da Silva C."/>
            <person name="Montanini B."/>
            <person name="Hainaut M."/>
            <person name="Levati E."/>
            <person name="Barry K.W."/>
            <person name="Belfiori B."/>
            <person name="Cichocki N."/>
            <person name="Clum A."/>
            <person name="Dockter R.B."/>
            <person name="Fauchery L."/>
            <person name="Guy J."/>
            <person name="Iotti M."/>
            <person name="Le Tacon F."/>
            <person name="Lindquist E.A."/>
            <person name="Lipzen A."/>
            <person name="Malagnac F."/>
            <person name="Mello A."/>
            <person name="Molinier V."/>
            <person name="Miyauchi S."/>
            <person name="Poulain J."/>
            <person name="Riccioni C."/>
            <person name="Rubini A."/>
            <person name="Sitrit Y."/>
            <person name="Splivallo R."/>
            <person name="Traeger S."/>
            <person name="Wang M."/>
            <person name="Zifcakova L."/>
            <person name="Wipf D."/>
            <person name="Zambonelli A."/>
            <person name="Paolocci F."/>
            <person name="Nowrousian M."/>
            <person name="Ottonello S."/>
            <person name="Baldrian P."/>
            <person name="Spatafora J.W."/>
            <person name="Henrissat B."/>
            <person name="Nagy L.G."/>
            <person name="Aury J.M."/>
            <person name="Wincker P."/>
            <person name="Grigoriev I.V."/>
            <person name="Bonfante P."/>
            <person name="Martin F.M."/>
        </authorList>
    </citation>
    <scope>NUCLEOTIDE SEQUENCE [LARGE SCALE GENOMIC DNA]</scope>
    <source>
        <strain evidence="7 8">RN42</strain>
    </source>
</reference>
<keyword evidence="8" id="KW-1185">Reference proteome</keyword>
<dbReference type="Proteomes" id="UP000275078">
    <property type="component" value="Unassembled WGS sequence"/>
</dbReference>
<evidence type="ECO:0000256" key="5">
    <source>
        <dbReference type="ARBA" id="ARBA00038219"/>
    </source>
</evidence>
<sequence length="103" mass="11462">TLNLVLDNGVLRDNLGRQGYIASNGQLQFDEPPQENALVTEGFTICQDTGRLMLLGEDTFYSCLSGDFSNIYDRKIAPQCVPVYVQVIDPTLVGEMEFVVSRK</sequence>
<dbReference type="AlphaFoldDB" id="A0A3N4IHK0"/>
<evidence type="ECO:0000256" key="4">
    <source>
        <dbReference type="ARBA" id="ARBA00022729"/>
    </source>
</evidence>
<gene>
    <name evidence="7" type="ORF">BJ508DRAFT_205508</name>
</gene>
<feature type="domain" description="Cell wall mannoprotein PIR1-like C-terminal" evidence="6">
    <location>
        <begin position="9"/>
        <end position="83"/>
    </location>
</feature>
<dbReference type="PANTHER" id="PTHR47254">
    <property type="entry name" value="CELL WALL MANNOPROTEIN CIS3-RELATED"/>
    <property type="match status" value="1"/>
</dbReference>
<comment type="similarity">
    <text evidence="5">Belongs to the PIR protein family.</text>
</comment>
<dbReference type="GO" id="GO:0005199">
    <property type="term" value="F:structural constituent of cell wall"/>
    <property type="evidence" value="ECO:0007669"/>
    <property type="project" value="TreeGrafter"/>
</dbReference>
<dbReference type="EMBL" id="ML119655">
    <property type="protein sequence ID" value="RPA85106.1"/>
    <property type="molecule type" value="Genomic_DNA"/>
</dbReference>
<dbReference type="InterPro" id="IPR051153">
    <property type="entry name" value="Yeast_CWMannoprotein_PIR"/>
</dbReference>
<evidence type="ECO:0000256" key="1">
    <source>
        <dbReference type="ARBA" id="ARBA00004191"/>
    </source>
</evidence>
<dbReference type="GO" id="GO:0031505">
    <property type="term" value="P:fungal-type cell wall organization"/>
    <property type="evidence" value="ECO:0007669"/>
    <property type="project" value="TreeGrafter"/>
</dbReference>
<keyword evidence="4" id="KW-0732">Signal</keyword>
<dbReference type="InterPro" id="IPR054508">
    <property type="entry name" value="PIR1-like_C"/>
</dbReference>
<name>A0A3N4IHK0_ASCIM</name>
<evidence type="ECO:0000259" key="6">
    <source>
        <dbReference type="Pfam" id="PF22799"/>
    </source>
</evidence>
<dbReference type="GO" id="GO:0009277">
    <property type="term" value="C:fungal-type cell wall"/>
    <property type="evidence" value="ECO:0007669"/>
    <property type="project" value="TreeGrafter"/>
</dbReference>
<evidence type="ECO:0000256" key="2">
    <source>
        <dbReference type="ARBA" id="ARBA00022512"/>
    </source>
</evidence>